<accession>A0ABV3XF43</accession>
<name>A0ABV3XF43_9ACTN</name>
<feature type="region of interest" description="Disordered" evidence="1">
    <location>
        <begin position="1"/>
        <end position="175"/>
    </location>
</feature>
<evidence type="ECO:0000256" key="1">
    <source>
        <dbReference type="SAM" id="MobiDB-lite"/>
    </source>
</evidence>
<reference evidence="3 4" key="1">
    <citation type="submission" date="2024-06" db="EMBL/GenBank/DDBJ databases">
        <title>Draft genome sequence of Geodermatophilus badlandi, a novel member of the Geodermatophilaceae isolated from badland sedimentary rocks in the Red desert, Wyoming, USA.</title>
        <authorList>
            <person name="Ben Tekaya S."/>
            <person name="Nouioui I."/>
            <person name="Flores G.M."/>
            <person name="Shaal M.N."/>
            <person name="Bredoire F."/>
            <person name="Basile F."/>
            <person name="Van Diepen L."/>
            <person name="Ward N.L."/>
        </authorList>
    </citation>
    <scope>NUCLEOTIDE SEQUENCE [LARGE SCALE GENOMIC DNA]</scope>
    <source>
        <strain evidence="3 4">WL48A</strain>
    </source>
</reference>
<dbReference type="EMBL" id="JBFNXQ010000035">
    <property type="protein sequence ID" value="MEX5719201.1"/>
    <property type="molecule type" value="Genomic_DNA"/>
</dbReference>
<feature type="compositionally biased region" description="Basic and acidic residues" evidence="1">
    <location>
        <begin position="18"/>
        <end position="32"/>
    </location>
</feature>
<protein>
    <submittedName>
        <fullName evidence="3">Excalibur calcium-binding domain-containing protein</fullName>
    </submittedName>
</protein>
<dbReference type="Proteomes" id="UP001560045">
    <property type="component" value="Unassembled WGS sequence"/>
</dbReference>
<dbReference type="InterPro" id="IPR008613">
    <property type="entry name" value="Excalibur_Ca-bd_domain"/>
</dbReference>
<organism evidence="3 4">
    <name type="scientific">Geodermatophilus maliterrae</name>
    <dbReference type="NCBI Taxonomy" id="3162531"/>
    <lineage>
        <taxon>Bacteria</taxon>
        <taxon>Bacillati</taxon>
        <taxon>Actinomycetota</taxon>
        <taxon>Actinomycetes</taxon>
        <taxon>Geodermatophilales</taxon>
        <taxon>Geodermatophilaceae</taxon>
        <taxon>Geodermatophilus</taxon>
    </lineage>
</organism>
<dbReference type="RefSeq" id="WP_369206803.1">
    <property type="nucleotide sequence ID" value="NZ_JBFNXQ010000035.1"/>
</dbReference>
<dbReference type="Pfam" id="PF05901">
    <property type="entry name" value="Excalibur"/>
    <property type="match status" value="1"/>
</dbReference>
<sequence>MLGSVGERNRSAPGHLEPLGERLSCRAADRRAGAGAGRAARKPAAGRDGGYPAPSRPTRSTRPAGAAPVRAGQPGYGRHLDRDGDGVGCERARRARRSTDPRPRRPRTTEVAGRAQAADTAPRSPTEPSGPLGSSRREGPAHWQDPDAPPQLGASNARRNSEVVQRGEGVRLRHP</sequence>
<evidence type="ECO:0000313" key="3">
    <source>
        <dbReference type="EMBL" id="MEX5719201.1"/>
    </source>
</evidence>
<evidence type="ECO:0000313" key="4">
    <source>
        <dbReference type="Proteomes" id="UP001560045"/>
    </source>
</evidence>
<feature type="domain" description="Excalibur calcium-binding" evidence="2">
    <location>
        <begin position="54"/>
        <end position="90"/>
    </location>
</feature>
<dbReference type="SMART" id="SM00894">
    <property type="entry name" value="Excalibur"/>
    <property type="match status" value="1"/>
</dbReference>
<gene>
    <name evidence="3" type="ORF">ABQ292_12600</name>
</gene>
<feature type="compositionally biased region" description="Basic and acidic residues" evidence="1">
    <location>
        <begin position="78"/>
        <end position="103"/>
    </location>
</feature>
<proteinExistence type="predicted"/>
<evidence type="ECO:0000259" key="2">
    <source>
        <dbReference type="SMART" id="SM00894"/>
    </source>
</evidence>
<comment type="caution">
    <text evidence="3">The sequence shown here is derived from an EMBL/GenBank/DDBJ whole genome shotgun (WGS) entry which is preliminary data.</text>
</comment>
<feature type="compositionally biased region" description="Low complexity" evidence="1">
    <location>
        <begin position="50"/>
        <end position="64"/>
    </location>
</feature>
<keyword evidence="4" id="KW-1185">Reference proteome</keyword>